<organism evidence="2 3">
    <name type="scientific">Protochlamydia amoebophila (strain UWE25)</name>
    <dbReference type="NCBI Taxonomy" id="264201"/>
    <lineage>
        <taxon>Bacteria</taxon>
        <taxon>Pseudomonadati</taxon>
        <taxon>Chlamydiota</taxon>
        <taxon>Chlamydiia</taxon>
        <taxon>Parachlamydiales</taxon>
        <taxon>Parachlamydiaceae</taxon>
        <taxon>Candidatus Protochlamydia</taxon>
    </lineage>
</organism>
<gene>
    <name evidence="2" type="ORF">PC_RS07285</name>
</gene>
<evidence type="ECO:0000313" key="2">
    <source>
        <dbReference type="EMBL" id="CAF24242.1"/>
    </source>
</evidence>
<dbReference type="KEGG" id="pcu:PC_RS07285"/>
<feature type="region of interest" description="Disordered" evidence="1">
    <location>
        <begin position="272"/>
        <end position="291"/>
    </location>
</feature>
<dbReference type="Proteomes" id="UP000000529">
    <property type="component" value="Chromosome"/>
</dbReference>
<dbReference type="EMBL" id="BX908798">
    <property type="protein sequence ID" value="CAF24242.1"/>
    <property type="molecule type" value="Genomic_DNA"/>
</dbReference>
<keyword evidence="3" id="KW-1185">Reference proteome</keyword>
<dbReference type="RefSeq" id="WP_011176064.1">
    <property type="nucleotide sequence ID" value="NC_005861.2"/>
</dbReference>
<protein>
    <submittedName>
        <fullName evidence="2">Uncharacterized protein</fullName>
    </submittedName>
</protein>
<dbReference type="OrthoDB" id="9811006at2"/>
<reference evidence="2 3" key="1">
    <citation type="journal article" date="2004" name="Science">
        <title>Illuminating the evolutionary history of chlamydiae.</title>
        <authorList>
            <person name="Horn M."/>
            <person name="Collingro A."/>
            <person name="Schmitz-Esser S."/>
            <person name="Beier C.L."/>
            <person name="Purkhold U."/>
            <person name="Fartmann B."/>
            <person name="Brandt P."/>
            <person name="Nyakatura G.J."/>
            <person name="Droege M."/>
            <person name="Frishman D."/>
            <person name="Rattei T."/>
            <person name="Mewes H."/>
            <person name="Wagner M."/>
        </authorList>
    </citation>
    <scope>NUCLEOTIDE SEQUENCE [LARGE SCALE GENOMIC DNA]</scope>
    <source>
        <strain evidence="2 3">UWE25</strain>
    </source>
</reference>
<name>Q6MB07_PARUW</name>
<dbReference type="AlphaFoldDB" id="Q6MB07"/>
<evidence type="ECO:0000256" key="1">
    <source>
        <dbReference type="SAM" id="MobiDB-lite"/>
    </source>
</evidence>
<sequence>MAIPAGITTGLLLNQFFDRTQQTIDQLKNAGLHLEMEAGAQLRQTIEQAKVAYADSLNLTMDRVDATTRNTFDQLETLVSGVQARNATLMKNMAASAQQIANTLPFHNDRPQLTTVLPRFILRTDQTPILFQFFGNFERAAEQAYAPKLTFHGQDFTATHITIQKLEFSVLPTAVFPGNQLQNAKGVVYSEGTLETYYPGTVFGRTAAVFHLTIGALPPSPGTLTLEYRRDRVQREERLCQTQKQHIGSRKNEGNNDVINHLFKATPSEGWHVKKGTSEANPSCGGRHTGPDFVSDDGDQVLWRGSTIKNTMDLGSESGWMDVTISFIEWQDQIVTEQFTETIDLKWGNTKVLQAADFPLGKWKLIFDSFDGDHHEFAGTDIDTSPYLKIKNQGGGFVIKAVKPKELDSI</sequence>
<accession>Q6MB07</accession>
<proteinExistence type="predicted"/>
<dbReference type="HOGENOM" id="CLU_670562_0_0_0"/>
<dbReference type="STRING" id="264201.pc1518"/>
<evidence type="ECO:0000313" key="3">
    <source>
        <dbReference type="Proteomes" id="UP000000529"/>
    </source>
</evidence>